<sequence>MCFLLLLANYFTLCSSWGPIFHQVLGQEFAEEYLSHLTPEQTSSFIKGSVYVDGLSRRLYHDLSNLVSLLNEYSNSSLEYYFVLGFILHMAVDSSGHIGFPLSYLPLKRPVHYLAELTCCSALMHDRKPPSIDYDDVCQKVYMRTRNGTSFYFHMFYKVWRIIAKFPVYKLLSYIENDSCKEKCGGKYAMCNLELHILTIKRLMFDCLLLLNEGKLTNEKLGEISRKELESFQCCL</sequence>
<evidence type="ECO:0008006" key="4">
    <source>
        <dbReference type="Google" id="ProtNLM"/>
    </source>
</evidence>
<gene>
    <name evidence="2" type="ORF">TRFO_04766</name>
</gene>
<reference evidence="2" key="1">
    <citation type="submission" date="2016-10" db="EMBL/GenBank/DDBJ databases">
        <authorList>
            <person name="Benchimol M."/>
            <person name="Almeida L.G."/>
            <person name="Vasconcelos A.T."/>
            <person name="Perreira-Neves A."/>
            <person name="Rosa I.A."/>
            <person name="Tasca T."/>
            <person name="Bogo M.R."/>
            <person name="de Souza W."/>
        </authorList>
    </citation>
    <scope>NUCLEOTIDE SEQUENCE [LARGE SCALE GENOMIC DNA]</scope>
    <source>
        <strain evidence="2">K</strain>
    </source>
</reference>
<accession>A0A1J4KCN2</accession>
<feature type="chain" id="PRO_5012272478" description="Phospholipase C/D domain-containing protein" evidence="1">
    <location>
        <begin position="17"/>
        <end position="236"/>
    </location>
</feature>
<name>A0A1J4KCN2_9EUKA</name>
<feature type="signal peptide" evidence="1">
    <location>
        <begin position="1"/>
        <end position="16"/>
    </location>
</feature>
<dbReference type="VEuPathDB" id="TrichDB:TRFO_04766"/>
<dbReference type="EMBL" id="MLAK01000660">
    <property type="protein sequence ID" value="OHT08696.1"/>
    <property type="molecule type" value="Genomic_DNA"/>
</dbReference>
<protein>
    <recommendedName>
        <fullName evidence="4">Phospholipase C/D domain-containing protein</fullName>
    </recommendedName>
</protein>
<dbReference type="Proteomes" id="UP000179807">
    <property type="component" value="Unassembled WGS sequence"/>
</dbReference>
<organism evidence="2 3">
    <name type="scientific">Tritrichomonas foetus</name>
    <dbReference type="NCBI Taxonomy" id="1144522"/>
    <lineage>
        <taxon>Eukaryota</taxon>
        <taxon>Metamonada</taxon>
        <taxon>Parabasalia</taxon>
        <taxon>Tritrichomonadida</taxon>
        <taxon>Tritrichomonadidae</taxon>
        <taxon>Tritrichomonas</taxon>
    </lineage>
</organism>
<dbReference type="AlphaFoldDB" id="A0A1J4KCN2"/>
<comment type="caution">
    <text evidence="2">The sequence shown here is derived from an EMBL/GenBank/DDBJ whole genome shotgun (WGS) entry which is preliminary data.</text>
</comment>
<evidence type="ECO:0000313" key="3">
    <source>
        <dbReference type="Proteomes" id="UP000179807"/>
    </source>
</evidence>
<evidence type="ECO:0000256" key="1">
    <source>
        <dbReference type="SAM" id="SignalP"/>
    </source>
</evidence>
<evidence type="ECO:0000313" key="2">
    <source>
        <dbReference type="EMBL" id="OHT08696.1"/>
    </source>
</evidence>
<keyword evidence="1" id="KW-0732">Signal</keyword>
<keyword evidence="3" id="KW-1185">Reference proteome</keyword>
<dbReference type="GeneID" id="94826794"/>
<proteinExistence type="predicted"/>
<dbReference type="RefSeq" id="XP_068361832.1">
    <property type="nucleotide sequence ID" value="XM_068492090.1"/>
</dbReference>